<dbReference type="EMBL" id="FLRA01000023">
    <property type="protein sequence ID" value="SBT18628.1"/>
    <property type="molecule type" value="Genomic_DNA"/>
</dbReference>
<name>A0A1C3JTR7_9GAMM</name>
<keyword evidence="2" id="KW-0812">Transmembrane</keyword>
<dbReference type="Proteomes" id="UP000092871">
    <property type="component" value="Unassembled WGS sequence"/>
</dbReference>
<evidence type="ECO:0000313" key="4">
    <source>
        <dbReference type="EMBL" id="SBT21583.1"/>
    </source>
</evidence>
<evidence type="ECO:0000256" key="2">
    <source>
        <dbReference type="SAM" id="Phobius"/>
    </source>
</evidence>
<dbReference type="RefSeq" id="WP_067037559.1">
    <property type="nucleotide sequence ID" value="NZ_FLRA01000023.1"/>
</dbReference>
<dbReference type="OrthoDB" id="6106639at2"/>
<evidence type="ECO:0008006" key="7">
    <source>
        <dbReference type="Google" id="ProtNLM"/>
    </source>
</evidence>
<evidence type="ECO:0000313" key="5">
    <source>
        <dbReference type="Proteomes" id="UP000092840"/>
    </source>
</evidence>
<feature type="region of interest" description="Disordered" evidence="1">
    <location>
        <begin position="92"/>
        <end position="147"/>
    </location>
</feature>
<reference evidence="3 6" key="2">
    <citation type="submission" date="2016-06" db="EMBL/GenBank/DDBJ databases">
        <authorList>
            <person name="Kjaerup R.B."/>
            <person name="Dalgaard T.S."/>
            <person name="Juul-Madsen H.R."/>
        </authorList>
    </citation>
    <scope>NUCLEOTIDE SEQUENCE [LARGE SCALE GENOMIC DNA]</scope>
    <source>
        <strain evidence="3 6">CECT 5115</strain>
    </source>
</reference>
<dbReference type="EMBL" id="FLRB01000013">
    <property type="protein sequence ID" value="SBT21583.1"/>
    <property type="molecule type" value="Genomic_DNA"/>
</dbReference>
<protein>
    <recommendedName>
        <fullName evidence="7">Inner membrane protein YhcB</fullName>
    </recommendedName>
</protein>
<evidence type="ECO:0000256" key="1">
    <source>
        <dbReference type="SAM" id="MobiDB-lite"/>
    </source>
</evidence>
<dbReference type="Proteomes" id="UP000092840">
    <property type="component" value="Unassembled WGS sequence"/>
</dbReference>
<keyword evidence="2" id="KW-0472">Membrane</keyword>
<organism evidence="3 6">
    <name type="scientific">Marinomonas gallaica</name>
    <dbReference type="NCBI Taxonomy" id="1806667"/>
    <lineage>
        <taxon>Bacteria</taxon>
        <taxon>Pseudomonadati</taxon>
        <taxon>Pseudomonadota</taxon>
        <taxon>Gammaproteobacteria</taxon>
        <taxon>Oceanospirillales</taxon>
        <taxon>Oceanospirillaceae</taxon>
        <taxon>Marinomonas</taxon>
    </lineage>
</organism>
<evidence type="ECO:0000313" key="6">
    <source>
        <dbReference type="Proteomes" id="UP000092871"/>
    </source>
</evidence>
<keyword evidence="2" id="KW-1133">Transmembrane helix</keyword>
<evidence type="ECO:0000313" key="3">
    <source>
        <dbReference type="EMBL" id="SBT18628.1"/>
    </source>
</evidence>
<feature type="compositionally biased region" description="Basic and acidic residues" evidence="1">
    <location>
        <begin position="138"/>
        <end position="147"/>
    </location>
</feature>
<feature type="compositionally biased region" description="Basic and acidic residues" evidence="1">
    <location>
        <begin position="94"/>
        <end position="105"/>
    </location>
</feature>
<accession>A0A1C3JTR7</accession>
<reference evidence="4 5" key="1">
    <citation type="submission" date="2016-06" db="EMBL/GenBank/DDBJ databases">
        <authorList>
            <person name="Rodrigo-Torres L."/>
            <person name="Arahal D.R."/>
        </authorList>
    </citation>
    <scope>NUCLEOTIDE SEQUENCE [LARGE SCALE GENOMIC DNA]</scope>
    <source>
        <strain evidence="4 5">CECT 5116</strain>
    </source>
</reference>
<gene>
    <name evidence="3" type="ORF">MGA5115_02775</name>
    <name evidence="4" type="ORF">MGA5116_02179</name>
</gene>
<feature type="transmembrane region" description="Helical" evidence="2">
    <location>
        <begin position="6"/>
        <end position="28"/>
    </location>
</feature>
<keyword evidence="5" id="KW-1185">Reference proteome</keyword>
<proteinExistence type="predicted"/>
<sequence length="147" mass="16029">MELEVFDIIVFVTGIIIGFAGALIFRSLSKKGSSDKHRSAGATIEALQQELERRQVLADDHFLQLHAHISAAEKKLADARKAVLEGASSLATVELEKPEETKETDSDSEFTTAPPRDYAAKESSDEGTLSESYGLHRNASEEPSRAI</sequence>
<dbReference type="AlphaFoldDB" id="A0A1C3JTR7"/>